<evidence type="ECO:0000313" key="2">
    <source>
        <dbReference type="Proteomes" id="UP000251856"/>
    </source>
</evidence>
<organism evidence="1 2">
    <name type="scientific">Ruegeria phage vB_RpoP-V12</name>
    <dbReference type="NCBI Taxonomy" id="2218611"/>
    <lineage>
        <taxon>Viruses</taxon>
        <taxon>Duplodnaviria</taxon>
        <taxon>Heunggongvirae</taxon>
        <taxon>Uroviricota</taxon>
        <taxon>Caudoviricetes</taxon>
        <taxon>Schitoviridae</taxon>
        <taxon>Rhodovirinae</taxon>
        <taxon>Aorunvirus</taxon>
        <taxon>Aorunvirus V12</taxon>
    </lineage>
</organism>
<sequence>MIELSYENVKNGLDKQISMTCLCTTQQETDRVFRNALVLWGDLPTSRPHLNERLIDMVTESGKMFSLRFQRFEAYASSNWKGFRGVFMLHPSINPQEILPRMYEQYKEMVAHNERYLEQWRA</sequence>
<protein>
    <submittedName>
        <fullName evidence="1">Uncharacterized protein</fullName>
    </submittedName>
</protein>
<accession>A0A2Z4QF05</accession>
<keyword evidence="2" id="KW-1185">Reference proteome</keyword>
<dbReference type="Proteomes" id="UP000251856">
    <property type="component" value="Segment"/>
</dbReference>
<dbReference type="EMBL" id="MH015250">
    <property type="protein sequence ID" value="AWY08838.1"/>
    <property type="molecule type" value="Genomic_DNA"/>
</dbReference>
<reference evidence="1 2" key="1">
    <citation type="submission" date="2018-03" db="EMBL/GenBank/DDBJ databases">
        <title>Diverse roseophages infecting R. pomeroyi DSS-3.</title>
        <authorList>
            <person name="Zhan Y."/>
            <person name="Chen F."/>
            <person name="Wommack E.K."/>
            <person name="Nasko D."/>
        </authorList>
    </citation>
    <scope>NUCLEOTIDE SEQUENCE [LARGE SCALE GENOMIC DNA]</scope>
</reference>
<name>A0A2Z4QF05_9CAUD</name>
<evidence type="ECO:0000313" key="1">
    <source>
        <dbReference type="EMBL" id="AWY08838.1"/>
    </source>
</evidence>
<proteinExistence type="predicted"/>
<gene>
    <name evidence="1" type="ORF">vBRpoPV12_51</name>
</gene>